<accession>A0ABP7ZU19</accession>
<gene>
    <name evidence="1" type="ORF">GCM10022287_06950</name>
</gene>
<comment type="caution">
    <text evidence="1">The sequence shown here is derived from an EMBL/GenBank/DDBJ whole genome shotgun (WGS) entry which is preliminary data.</text>
</comment>
<protein>
    <recommendedName>
        <fullName evidence="3">AIM24 family protein</fullName>
    </recommendedName>
</protein>
<evidence type="ECO:0000313" key="1">
    <source>
        <dbReference type="EMBL" id="GAA4169904.1"/>
    </source>
</evidence>
<sequence length="301" mass="32754">MTAIDVGLTGARVCGYLAYPDGIRIMFVQGGAYLASGGTWHITWPDGSHYEFASDSGMGKDPETGRLMGTLLADAVTLARADEHSKLAVDFESGLRLEFEPQRGDYEYWDVYSTKGMRSYAVMGKPPKQGEGPRPDRIGLEDLEAEGTFDPPRDGERLIDLELADVVFGVTMHAESMQLETRSGDLFFAGPVQLTDPNGLTGVFDPTFAASDTTTGTVLKLLIDSTIELAALAPDSSRLDVRFTDGLRLVWNAPSAQQGLFRARNRSGREFWSKGDGTIYWYGGPEGTHPKFLVGGPKPTD</sequence>
<name>A0ABP7ZU19_9MICO</name>
<dbReference type="RefSeq" id="WP_344751880.1">
    <property type="nucleotide sequence ID" value="NZ_BAABBW010000001.1"/>
</dbReference>
<organism evidence="1 2">
    <name type="scientific">Gryllotalpicola koreensis</name>
    <dbReference type="NCBI Taxonomy" id="993086"/>
    <lineage>
        <taxon>Bacteria</taxon>
        <taxon>Bacillati</taxon>
        <taxon>Actinomycetota</taxon>
        <taxon>Actinomycetes</taxon>
        <taxon>Micrococcales</taxon>
        <taxon>Microbacteriaceae</taxon>
        <taxon>Gryllotalpicola</taxon>
    </lineage>
</organism>
<evidence type="ECO:0000313" key="2">
    <source>
        <dbReference type="Proteomes" id="UP001501079"/>
    </source>
</evidence>
<proteinExistence type="predicted"/>
<reference evidence="2" key="1">
    <citation type="journal article" date="2019" name="Int. J. Syst. Evol. Microbiol.">
        <title>The Global Catalogue of Microorganisms (GCM) 10K type strain sequencing project: providing services to taxonomists for standard genome sequencing and annotation.</title>
        <authorList>
            <consortium name="The Broad Institute Genomics Platform"/>
            <consortium name="The Broad Institute Genome Sequencing Center for Infectious Disease"/>
            <person name="Wu L."/>
            <person name="Ma J."/>
        </authorList>
    </citation>
    <scope>NUCLEOTIDE SEQUENCE [LARGE SCALE GENOMIC DNA]</scope>
    <source>
        <strain evidence="2">JCM 17591</strain>
    </source>
</reference>
<dbReference type="Proteomes" id="UP001501079">
    <property type="component" value="Unassembled WGS sequence"/>
</dbReference>
<evidence type="ECO:0008006" key="3">
    <source>
        <dbReference type="Google" id="ProtNLM"/>
    </source>
</evidence>
<dbReference type="EMBL" id="BAABBW010000001">
    <property type="protein sequence ID" value="GAA4169904.1"/>
    <property type="molecule type" value="Genomic_DNA"/>
</dbReference>
<keyword evidence="2" id="KW-1185">Reference proteome</keyword>